<reference evidence="10 11" key="1">
    <citation type="journal article" date="2012" name="Science">
        <title>The Paleozoic origin of enzymatic lignin decomposition reconstructed from 31 fungal genomes.</title>
        <authorList>
            <person name="Floudas D."/>
            <person name="Binder M."/>
            <person name="Riley R."/>
            <person name="Barry K."/>
            <person name="Blanchette R.A."/>
            <person name="Henrissat B."/>
            <person name="Martinez A.T."/>
            <person name="Otillar R."/>
            <person name="Spatafora J.W."/>
            <person name="Yadav J.S."/>
            <person name="Aerts A."/>
            <person name="Benoit I."/>
            <person name="Boyd A."/>
            <person name="Carlson A."/>
            <person name="Copeland A."/>
            <person name="Coutinho P.M."/>
            <person name="de Vries R.P."/>
            <person name="Ferreira P."/>
            <person name="Findley K."/>
            <person name="Foster B."/>
            <person name="Gaskell J."/>
            <person name="Glotzer D."/>
            <person name="Gorecki P."/>
            <person name="Heitman J."/>
            <person name="Hesse C."/>
            <person name="Hori C."/>
            <person name="Igarashi K."/>
            <person name="Jurgens J.A."/>
            <person name="Kallen N."/>
            <person name="Kersten P."/>
            <person name="Kohler A."/>
            <person name="Kuees U."/>
            <person name="Kumar T.K.A."/>
            <person name="Kuo A."/>
            <person name="LaButti K."/>
            <person name="Larrondo L.F."/>
            <person name="Lindquist E."/>
            <person name="Ling A."/>
            <person name="Lombard V."/>
            <person name="Lucas S."/>
            <person name="Lundell T."/>
            <person name="Martin R."/>
            <person name="McLaughlin D.J."/>
            <person name="Morgenstern I."/>
            <person name="Morin E."/>
            <person name="Murat C."/>
            <person name="Nagy L.G."/>
            <person name="Nolan M."/>
            <person name="Ohm R.A."/>
            <person name="Patyshakuliyeva A."/>
            <person name="Rokas A."/>
            <person name="Ruiz-Duenas F.J."/>
            <person name="Sabat G."/>
            <person name="Salamov A."/>
            <person name="Samejima M."/>
            <person name="Schmutz J."/>
            <person name="Slot J.C."/>
            <person name="St John F."/>
            <person name="Stenlid J."/>
            <person name="Sun H."/>
            <person name="Sun S."/>
            <person name="Syed K."/>
            <person name="Tsang A."/>
            <person name="Wiebenga A."/>
            <person name="Young D."/>
            <person name="Pisabarro A."/>
            <person name="Eastwood D.C."/>
            <person name="Martin F."/>
            <person name="Cullen D."/>
            <person name="Grigoriev I.V."/>
            <person name="Hibbett D.S."/>
        </authorList>
    </citation>
    <scope>NUCLEOTIDE SEQUENCE [LARGE SCALE GENOMIC DNA]</scope>
    <source>
        <strain evidence="10 11">DJM-731 SS1</strain>
    </source>
</reference>
<dbReference type="RefSeq" id="XP_040629846.1">
    <property type="nucleotide sequence ID" value="XM_040774967.1"/>
</dbReference>
<evidence type="ECO:0000256" key="3">
    <source>
        <dbReference type="ARBA" id="ARBA00005641"/>
    </source>
</evidence>
<accession>M5GAH6</accession>
<dbReference type="GO" id="GO:0016985">
    <property type="term" value="F:mannan endo-1,4-beta-mannosidase activity"/>
    <property type="evidence" value="ECO:0007669"/>
    <property type="project" value="UniProtKB-EC"/>
</dbReference>
<dbReference type="SUPFAM" id="SSF51445">
    <property type="entry name" value="(Trans)glycosidases"/>
    <property type="match status" value="1"/>
</dbReference>
<dbReference type="PANTHER" id="PTHR31451:SF39">
    <property type="entry name" value="MANNAN ENDO-1,4-BETA-MANNOSIDASE 1"/>
    <property type="match status" value="1"/>
</dbReference>
<dbReference type="InterPro" id="IPR017853">
    <property type="entry name" value="GH"/>
</dbReference>
<organism evidence="10 11">
    <name type="scientific">Dacryopinax primogenitus (strain DJM 731)</name>
    <name type="common">Brown rot fungus</name>
    <dbReference type="NCBI Taxonomy" id="1858805"/>
    <lineage>
        <taxon>Eukaryota</taxon>
        <taxon>Fungi</taxon>
        <taxon>Dikarya</taxon>
        <taxon>Basidiomycota</taxon>
        <taxon>Agaricomycotina</taxon>
        <taxon>Dacrymycetes</taxon>
        <taxon>Dacrymycetales</taxon>
        <taxon>Dacrymycetaceae</taxon>
        <taxon>Dacryopinax</taxon>
    </lineage>
</organism>
<keyword evidence="7 10" id="KW-0378">Hydrolase</keyword>
<evidence type="ECO:0000256" key="7">
    <source>
        <dbReference type="ARBA" id="ARBA00022801"/>
    </source>
</evidence>
<keyword evidence="5" id="KW-0964">Secreted</keyword>
<feature type="domain" description="Glycoside hydrolase family 5" evidence="9">
    <location>
        <begin position="140"/>
        <end position="231"/>
    </location>
</feature>
<evidence type="ECO:0000256" key="5">
    <source>
        <dbReference type="ARBA" id="ARBA00022525"/>
    </source>
</evidence>
<dbReference type="GO" id="GO:0005576">
    <property type="term" value="C:extracellular region"/>
    <property type="evidence" value="ECO:0007669"/>
    <property type="project" value="UniProtKB-SubCell"/>
</dbReference>
<dbReference type="OMA" id="NEEAFQC"/>
<comment type="subcellular location">
    <subcellularLocation>
        <location evidence="2">Secreted</location>
    </subcellularLocation>
</comment>
<comment type="catalytic activity">
    <reaction evidence="1">
        <text>Random hydrolysis of (1-&gt;4)-beta-D-mannosidic linkages in mannans, galactomannans and glucomannans.</text>
        <dbReference type="EC" id="3.2.1.78"/>
    </reaction>
</comment>
<evidence type="ECO:0000256" key="8">
    <source>
        <dbReference type="ARBA" id="ARBA00023295"/>
    </source>
</evidence>
<dbReference type="EMBL" id="JH795860">
    <property type="protein sequence ID" value="EJU02952.1"/>
    <property type="molecule type" value="Genomic_DNA"/>
</dbReference>
<keyword evidence="6" id="KW-0732">Signal</keyword>
<dbReference type="Gene3D" id="3.20.20.80">
    <property type="entry name" value="Glycosidases"/>
    <property type="match status" value="1"/>
</dbReference>
<name>M5GAH6_DACPD</name>
<evidence type="ECO:0000313" key="10">
    <source>
        <dbReference type="EMBL" id="EJU02952.1"/>
    </source>
</evidence>
<dbReference type="Proteomes" id="UP000030653">
    <property type="component" value="Unassembled WGS sequence"/>
</dbReference>
<dbReference type="HOGENOM" id="CLU_030051_0_0_1"/>
<protein>
    <recommendedName>
        <fullName evidence="4">mannan endo-1,4-beta-mannosidase</fullName>
        <ecNumber evidence="4">3.2.1.78</ecNumber>
    </recommendedName>
</protein>
<evidence type="ECO:0000256" key="4">
    <source>
        <dbReference type="ARBA" id="ARBA00012706"/>
    </source>
</evidence>
<dbReference type="InterPro" id="IPR045053">
    <property type="entry name" value="MAN-like"/>
</dbReference>
<gene>
    <name evidence="10" type="ORF">DACRYDRAFT_50093</name>
</gene>
<keyword evidence="8" id="KW-0326">Glycosidase</keyword>
<dbReference type="GeneID" id="63690029"/>
<dbReference type="EC" id="3.2.1.78" evidence="4"/>
<sequence>MISSTGKAYITARSGSLYLQNRPFRFASFNLPTLLTSTPYEQEDLLSTLALGWPNPVARTYTLQLVSKRIGQGEANIIGWDGQAGRWKWDEGAMRRYDSALALAAKYDVRLIIPIINQDYGGDTNWVGNFTDLCNWVEPGAHWWTSGRMIDVFKLLITDLLNRVNTLTGVRYCDDPTILCWETGNEMNGSTEGNRPAPGAWTVEIGNHIKQLAPNTLIMDGSFARNDNQKSCWPAEVLVPNSPISILSYHYYGSGDAYRLPKDVSFAQKHGKVFIAGEFGFFPEAHEFDAFFLSARKAGAAGALVWAMRGHAQDGGFDTHGEDDEIWAYHAPGWTTQEAREEWDAREIDVINAVRQAAHDFAGLKCGQHPVPVRPPEAWAVQLPGGSWGLAWRGSAWSKTYEVHSDRSETLVHPSAVDCCMKGKLMLPLPDLGLREGEKAWLRVRGVSAEGQVGPFSEAVGIPSW</sequence>
<dbReference type="PANTHER" id="PTHR31451">
    <property type="match status" value="1"/>
</dbReference>
<comment type="similarity">
    <text evidence="3">Belongs to the glycosyl hydrolase 5 (cellulase A) family.</text>
</comment>
<dbReference type="GO" id="GO:0046355">
    <property type="term" value="P:mannan catabolic process"/>
    <property type="evidence" value="ECO:0007669"/>
    <property type="project" value="UniProtKB-ARBA"/>
</dbReference>
<evidence type="ECO:0000313" key="11">
    <source>
        <dbReference type="Proteomes" id="UP000030653"/>
    </source>
</evidence>
<evidence type="ECO:0000259" key="9">
    <source>
        <dbReference type="Pfam" id="PF26410"/>
    </source>
</evidence>
<evidence type="ECO:0000256" key="1">
    <source>
        <dbReference type="ARBA" id="ARBA00001678"/>
    </source>
</evidence>
<dbReference type="InterPro" id="IPR001547">
    <property type="entry name" value="Glyco_hydro_5"/>
</dbReference>
<proteinExistence type="inferred from homology"/>
<dbReference type="Pfam" id="PF26410">
    <property type="entry name" value="GH5_mannosidase"/>
    <property type="match status" value="1"/>
</dbReference>
<dbReference type="AlphaFoldDB" id="M5GAH6"/>
<evidence type="ECO:0000256" key="6">
    <source>
        <dbReference type="ARBA" id="ARBA00022729"/>
    </source>
</evidence>
<evidence type="ECO:0000256" key="2">
    <source>
        <dbReference type="ARBA" id="ARBA00004613"/>
    </source>
</evidence>
<dbReference type="OrthoDB" id="406631at2759"/>
<dbReference type="STRING" id="1858805.M5GAH6"/>
<keyword evidence="11" id="KW-1185">Reference proteome</keyword>